<feature type="compositionally biased region" description="Low complexity" evidence="1">
    <location>
        <begin position="1192"/>
        <end position="1206"/>
    </location>
</feature>
<feature type="compositionally biased region" description="Low complexity" evidence="1">
    <location>
        <begin position="114"/>
        <end position="123"/>
    </location>
</feature>
<dbReference type="InterPro" id="IPR045342">
    <property type="entry name" value="Etd1"/>
</dbReference>
<feature type="compositionally biased region" description="Basic and acidic residues" evidence="1">
    <location>
        <begin position="211"/>
        <end position="224"/>
    </location>
</feature>
<proteinExistence type="predicted"/>
<feature type="region of interest" description="Disordered" evidence="1">
    <location>
        <begin position="627"/>
        <end position="651"/>
    </location>
</feature>
<feature type="region of interest" description="Disordered" evidence="1">
    <location>
        <begin position="553"/>
        <end position="612"/>
    </location>
</feature>
<dbReference type="GO" id="GO:0005096">
    <property type="term" value="F:GTPase activator activity"/>
    <property type="evidence" value="ECO:0007669"/>
    <property type="project" value="InterPro"/>
</dbReference>
<feature type="compositionally biased region" description="Low complexity" evidence="1">
    <location>
        <begin position="62"/>
        <end position="80"/>
    </location>
</feature>
<evidence type="ECO:0000313" key="2">
    <source>
        <dbReference type="EMBL" id="QPG97770.1"/>
    </source>
</evidence>
<feature type="compositionally biased region" description="Basic and acidic residues" evidence="1">
    <location>
        <begin position="382"/>
        <end position="392"/>
    </location>
</feature>
<dbReference type="OrthoDB" id="5346713at2759"/>
<feature type="region of interest" description="Disordered" evidence="1">
    <location>
        <begin position="1019"/>
        <end position="1071"/>
    </location>
</feature>
<feature type="compositionally biased region" description="Low complexity" evidence="1">
    <location>
        <begin position="563"/>
        <end position="585"/>
    </location>
</feature>
<feature type="region of interest" description="Disordered" evidence="1">
    <location>
        <begin position="25"/>
        <end position="534"/>
    </location>
</feature>
<feature type="region of interest" description="Disordered" evidence="1">
    <location>
        <begin position="1143"/>
        <end position="1213"/>
    </location>
</feature>
<feature type="compositionally biased region" description="Basic and acidic residues" evidence="1">
    <location>
        <begin position="689"/>
        <end position="698"/>
    </location>
</feature>
<feature type="compositionally biased region" description="Basic and acidic residues" evidence="1">
    <location>
        <begin position="443"/>
        <end position="463"/>
    </location>
</feature>
<name>A0A7S9PUS3_EPIFF</name>
<evidence type="ECO:0000313" key="3">
    <source>
        <dbReference type="Proteomes" id="UP000594364"/>
    </source>
</evidence>
<organism evidence="2 3">
    <name type="scientific">Epichloe festucae (strain Fl1)</name>
    <dbReference type="NCBI Taxonomy" id="877507"/>
    <lineage>
        <taxon>Eukaryota</taxon>
        <taxon>Fungi</taxon>
        <taxon>Dikarya</taxon>
        <taxon>Ascomycota</taxon>
        <taxon>Pezizomycotina</taxon>
        <taxon>Sordariomycetes</taxon>
        <taxon>Hypocreomycetidae</taxon>
        <taxon>Hypocreales</taxon>
        <taxon>Clavicipitaceae</taxon>
        <taxon>Epichloe</taxon>
    </lineage>
</organism>
<feature type="compositionally biased region" description="Polar residues" evidence="1">
    <location>
        <begin position="359"/>
        <end position="372"/>
    </location>
</feature>
<dbReference type="AlphaFoldDB" id="A0A7S9PUS3"/>
<accession>A0A7S9PUS3</accession>
<dbReference type="Proteomes" id="UP000594364">
    <property type="component" value="Chromosome 2"/>
</dbReference>
<feature type="compositionally biased region" description="Basic and acidic residues" evidence="1">
    <location>
        <begin position="265"/>
        <end position="275"/>
    </location>
</feature>
<feature type="region of interest" description="Disordered" evidence="1">
    <location>
        <begin position="669"/>
        <end position="698"/>
    </location>
</feature>
<evidence type="ECO:0000256" key="1">
    <source>
        <dbReference type="SAM" id="MobiDB-lite"/>
    </source>
</evidence>
<protein>
    <submittedName>
        <fullName evidence="2">Uncharacterized protein</fullName>
    </submittedName>
</protein>
<sequence length="1213" mass="130420">MQTVPSLVGTGTAIAAAATGLVFGQSVDQNHEPDYDTPISARRGARGHKRTTSVDRALPTKSASSSRISAPPSRRPATSSVGSHSIGHEAQTVADSTDQISRPPLSRRQRPRDLLGSSSSTPSRCPPPVGDQGISAPNVVVVQAAKEPSTSSNSWFKRLSIRPLSQHGSPRSSILAESTSFPISHGSRAPLPSRSGSVSKPLPPNKLVKRSSPERNKHLEEAISRKPKGRLPSLRRPATSHQRSAALQQFRADIDVAGSSPHPKYSFDEPIRPEELLGASPIEDPDQSARTRSATGKLGWASFFHSRSGEIETNPSSPGRAGSSGDAASRGKGLNSKRIHPEKGSSHSAGAHLVKPRMVSSNPSTVGASLASSHIEEEDADGTAKRQRERMDSPPQSEMASEVARPAQPRRSFSSSFSHAANWASQNPGSLRRTKRGAAQGEGEGRSEGRSEGNSEASSDSRRHVSAPVRGAHSAAGRVGSTTKPPVALILHGSALDSAATSPRPAPKRNASSPLPPLSNLAGAHAHAHAHAHANANANALADSSRRLQVVVSPAPGGASFPMRPSQPSGSSTSSASAAMSQRRGGSPDGDARDFNSGDEDDTDLKSDTLFDSVRTAGSGRVRAVETPLESVYDESPPSTGGGGNKKSKRLSIQEILERTWNEDCRIMEEDETSATPVRVAQRPALDQQPRRERKEDPRWFALEPSSSPPNAHQLTHDVGRFSLDDDFDEDWTRDEHDAPFKALSPPSKGNSLNASSANINPNVCLALASIGANSVTPPPPPKSGLSHTERTLGNLFDWSEPLAHDKQNPTGGALRPQTAYGKQLGDSRGGRSVVRKGPMPMHVRSQSVPVVHEGTDDSKPMGSKYGTWGLGTKTVSEDWDEDFEFGGDNNGPDGKENQDPFAVPESIRASQPSVKAHSGQIRELSLLVNDLKRLCRHGGELNMLNGDQKAVWKEAEGIIALASPDEDRVVHDDDRSGSSVYMDAFEVNGSPAEEKHVDVPFEMLDAVMDCNAPAMSKTAVVRERQSPRRRSVFSPDDDIFGANWPLTDERPRSNRPSRPRTPENQPAKTQDVNVVVRSVVETMQQNRSVMPVTELRGTQETRKSYNATNRMQFDTNSLKALVKRAGELRDVLSDMIRKADQLTQSPIRTPRHERRLDSSPAFTRVFDDPGSSPPRRPAKTRGSSSTLVEQRPSPDNSPPSNMSRRVPLMTVI</sequence>
<keyword evidence="3" id="KW-1185">Reference proteome</keyword>
<dbReference type="Pfam" id="PF20162">
    <property type="entry name" value="Etd1"/>
    <property type="match status" value="1"/>
</dbReference>
<dbReference type="GO" id="GO:1902412">
    <property type="term" value="P:regulation of mitotic cytokinesis"/>
    <property type="evidence" value="ECO:0007669"/>
    <property type="project" value="InterPro"/>
</dbReference>
<dbReference type="EMBL" id="CP031386">
    <property type="protein sequence ID" value="QPG97770.1"/>
    <property type="molecule type" value="Genomic_DNA"/>
</dbReference>
<feature type="region of interest" description="Disordered" evidence="1">
    <location>
        <begin position="807"/>
        <end position="838"/>
    </location>
</feature>
<reference evidence="2 3" key="1">
    <citation type="journal article" date="2018" name="PLoS Genet.">
        <title>Repeat elements organise 3D genome structure and mediate transcription in the filamentous fungus Epichloe festucae.</title>
        <authorList>
            <person name="Winter D.J."/>
            <person name="Ganley A.R.D."/>
            <person name="Young C.A."/>
            <person name="Liachko I."/>
            <person name="Schardl C.L."/>
            <person name="Dupont P.Y."/>
            <person name="Berry D."/>
            <person name="Ram A."/>
            <person name="Scott B."/>
            <person name="Cox M.P."/>
        </authorList>
    </citation>
    <scope>NUCLEOTIDE SEQUENCE [LARGE SCALE GENOMIC DNA]</scope>
    <source>
        <strain evidence="2 3">Fl1</strain>
    </source>
</reference>
<feature type="compositionally biased region" description="Polar residues" evidence="1">
    <location>
        <begin position="166"/>
        <end position="182"/>
    </location>
</feature>
<feature type="region of interest" description="Disordered" evidence="1">
    <location>
        <begin position="881"/>
        <end position="902"/>
    </location>
</feature>
<gene>
    <name evidence="2" type="ORF">C2857_006843</name>
</gene>